<dbReference type="SUPFAM" id="SSF53474">
    <property type="entry name" value="alpha/beta-Hydrolases"/>
    <property type="match status" value="1"/>
</dbReference>
<dbReference type="EC" id="3.1.1.-" evidence="3"/>
<organism evidence="6 7">
    <name type="scientific">Antricoccus suffuscus</name>
    <dbReference type="NCBI Taxonomy" id="1629062"/>
    <lineage>
        <taxon>Bacteria</taxon>
        <taxon>Bacillati</taxon>
        <taxon>Actinomycetota</taxon>
        <taxon>Actinomycetes</taxon>
        <taxon>Geodermatophilales</taxon>
        <taxon>Antricoccaceae</taxon>
        <taxon>Antricoccus</taxon>
    </lineage>
</organism>
<dbReference type="AlphaFoldDB" id="A0A2T1A0V7"/>
<name>A0A2T1A0V7_9ACTN</name>
<reference evidence="6 7" key="1">
    <citation type="submission" date="2018-03" db="EMBL/GenBank/DDBJ databases">
        <title>Genomic Encyclopedia of Archaeal and Bacterial Type Strains, Phase II (KMG-II): from individual species to whole genera.</title>
        <authorList>
            <person name="Goeker M."/>
        </authorList>
    </citation>
    <scope>NUCLEOTIDE SEQUENCE [LARGE SCALE GENOMIC DNA]</scope>
    <source>
        <strain evidence="6 7">DSM 100065</strain>
    </source>
</reference>
<evidence type="ECO:0000256" key="2">
    <source>
        <dbReference type="ARBA" id="ARBA00022801"/>
    </source>
</evidence>
<dbReference type="RefSeq" id="WP_106348737.1">
    <property type="nucleotide sequence ID" value="NZ_PVUE01000006.1"/>
</dbReference>
<accession>A0A2T1A0V7</accession>
<dbReference type="Gene3D" id="3.40.50.1820">
    <property type="entry name" value="alpha/beta hydrolase"/>
    <property type="match status" value="1"/>
</dbReference>
<evidence type="ECO:0000259" key="5">
    <source>
        <dbReference type="Pfam" id="PF00135"/>
    </source>
</evidence>
<dbReference type="InterPro" id="IPR002018">
    <property type="entry name" value="CarbesteraseB"/>
</dbReference>
<evidence type="ECO:0000313" key="6">
    <source>
        <dbReference type="EMBL" id="PRZ42235.1"/>
    </source>
</evidence>
<dbReference type="Proteomes" id="UP000237752">
    <property type="component" value="Unassembled WGS sequence"/>
</dbReference>
<evidence type="ECO:0000313" key="7">
    <source>
        <dbReference type="Proteomes" id="UP000237752"/>
    </source>
</evidence>
<proteinExistence type="inferred from homology"/>
<evidence type="ECO:0000256" key="3">
    <source>
        <dbReference type="RuleBase" id="RU361235"/>
    </source>
</evidence>
<dbReference type="Pfam" id="PF00135">
    <property type="entry name" value="COesterase"/>
    <property type="match status" value="1"/>
</dbReference>
<dbReference type="PANTHER" id="PTHR11559">
    <property type="entry name" value="CARBOXYLESTERASE"/>
    <property type="match status" value="1"/>
</dbReference>
<keyword evidence="7" id="KW-1185">Reference proteome</keyword>
<dbReference type="GO" id="GO:0016787">
    <property type="term" value="F:hydrolase activity"/>
    <property type="evidence" value="ECO:0007669"/>
    <property type="project" value="UniProtKB-KW"/>
</dbReference>
<keyword evidence="2 3" id="KW-0378">Hydrolase</keyword>
<dbReference type="EMBL" id="PVUE01000006">
    <property type="protein sequence ID" value="PRZ42235.1"/>
    <property type="molecule type" value="Genomic_DNA"/>
</dbReference>
<dbReference type="InterPro" id="IPR029058">
    <property type="entry name" value="AB_hydrolase_fold"/>
</dbReference>
<dbReference type="InterPro" id="IPR050309">
    <property type="entry name" value="Type-B_Carboxylest/Lipase"/>
</dbReference>
<dbReference type="InterPro" id="IPR019826">
    <property type="entry name" value="Carboxylesterase_B_AS"/>
</dbReference>
<dbReference type="OrthoDB" id="3199405at2"/>
<feature type="domain" description="Carboxylesterase type B" evidence="5">
    <location>
        <begin position="3"/>
        <end position="463"/>
    </location>
</feature>
<comment type="caution">
    <text evidence="6">The sequence shown here is derived from an EMBL/GenBank/DDBJ whole genome shotgun (WGS) entry which is preliminary data.</text>
</comment>
<dbReference type="PROSITE" id="PS00122">
    <property type="entry name" value="CARBOXYLESTERASE_B_1"/>
    <property type="match status" value="1"/>
</dbReference>
<comment type="similarity">
    <text evidence="1 3">Belongs to the type-B carboxylesterase/lipase family.</text>
</comment>
<sequence>MADQPIVHVQQGAIQGTTDRGMQAFLGIPYAAAPFDDLRMKPPAPPVSWDGVRDASQYGPTVPKGDYPPQYQALLPEVTIEGDECLNLNVWTPDPTASGLPVYVWIHGGSFMNGSGSIAQYAGTSFARDGVVCVTINYRLGAEGFLYTPGETSNLGLLDQVAALEWVRDNIAAFGGDPAKVTVGGESAGAMSVTTLLSMPRANGLFRSAIIESGAAAHTMSPQTGDKVTGYLAELLGVEPTRAAIAALPRRQVFEAAAALTNEVQTTPDPAKWGEIVLSLLPFMPTVDGEVLPASPIESIAGGQGADVSVLIGTNLEESRLFLVAPGVIGMIDEQAALMGISAYGAPAKDAYALYGKDRAGAGPGDILAAVVTDWFFRVPAIRVAEARGGDKTWMYRFDWRSPAYDGRLGSAHAVEIPFAFDTLDSGGLEPMLGATPPQEVANTMHDAWVKFITDGDPGWSAYDVQTRATQIFGDEPRVESDPNSAERQFWDGIR</sequence>
<evidence type="ECO:0000256" key="1">
    <source>
        <dbReference type="ARBA" id="ARBA00005964"/>
    </source>
</evidence>
<feature type="region of interest" description="Disordered" evidence="4">
    <location>
        <begin position="474"/>
        <end position="495"/>
    </location>
</feature>
<protein>
    <recommendedName>
        <fullName evidence="3">Carboxylic ester hydrolase</fullName>
        <ecNumber evidence="3">3.1.1.-</ecNumber>
    </recommendedName>
</protein>
<evidence type="ECO:0000256" key="4">
    <source>
        <dbReference type="SAM" id="MobiDB-lite"/>
    </source>
</evidence>
<gene>
    <name evidence="6" type="ORF">CLV47_106106</name>
</gene>